<feature type="domain" description="DUF5013" evidence="3">
    <location>
        <begin position="190"/>
        <end position="324"/>
    </location>
</feature>
<dbReference type="Pfam" id="PF08522">
    <property type="entry name" value="BT_3987-like_N"/>
    <property type="match status" value="1"/>
</dbReference>
<gene>
    <name evidence="4" type="ORF">JL102_04335</name>
</gene>
<protein>
    <submittedName>
        <fullName evidence="4">DUF5013 domain-containing protein</fullName>
    </submittedName>
</protein>
<keyword evidence="1" id="KW-0732">Signal</keyword>
<evidence type="ECO:0000313" key="5">
    <source>
        <dbReference type="Proteomes" id="UP000659388"/>
    </source>
</evidence>
<name>A0A937JZL8_9BACT</name>
<dbReference type="Pfam" id="PF16405">
    <property type="entry name" value="DUF5013"/>
    <property type="match status" value="1"/>
</dbReference>
<feature type="domain" description="BT-3987-like N-terminal" evidence="2">
    <location>
        <begin position="53"/>
        <end position="155"/>
    </location>
</feature>
<evidence type="ECO:0000256" key="1">
    <source>
        <dbReference type="SAM" id="SignalP"/>
    </source>
</evidence>
<dbReference type="EMBL" id="JAESIY010000002">
    <property type="protein sequence ID" value="MBL3655346.1"/>
    <property type="molecule type" value="Genomic_DNA"/>
</dbReference>
<dbReference type="InterPro" id="IPR013728">
    <property type="entry name" value="BT_3987-like_N"/>
</dbReference>
<dbReference type="Proteomes" id="UP000659388">
    <property type="component" value="Unassembled WGS sequence"/>
</dbReference>
<keyword evidence="5" id="KW-1185">Reference proteome</keyword>
<reference evidence="4" key="1">
    <citation type="submission" date="2021-01" db="EMBL/GenBank/DDBJ databases">
        <title>Fulvivirga kasyanovii gen. nov., sp nov., a novel member of the phylum Bacteroidetes isolated from seawater in a mussel farm.</title>
        <authorList>
            <person name="Zhao L.-H."/>
            <person name="Wang Z.-J."/>
        </authorList>
    </citation>
    <scope>NUCLEOTIDE SEQUENCE</scope>
    <source>
        <strain evidence="4">2943</strain>
    </source>
</reference>
<dbReference type="InterPro" id="IPR032181">
    <property type="entry name" value="DUF5013"/>
</dbReference>
<evidence type="ECO:0000259" key="3">
    <source>
        <dbReference type="Pfam" id="PF16405"/>
    </source>
</evidence>
<feature type="chain" id="PRO_5037416093" evidence="1">
    <location>
        <begin position="22"/>
        <end position="348"/>
    </location>
</feature>
<feature type="signal peptide" evidence="1">
    <location>
        <begin position="1"/>
        <end position="21"/>
    </location>
</feature>
<dbReference type="Gene3D" id="2.60.40.1740">
    <property type="entry name" value="hypothetical protein (bacova_03559)"/>
    <property type="match status" value="1"/>
</dbReference>
<sequence>MKNLINGICIMMLLFLAVSCADDEVSLPEVESTVVDVGIRFGGTQLNIPEQRNFSVNPDQTLFTVPLGITLSTVSMEAFEVEVSVNNERVNQLIANGELGDAVLLPASKYTIPAQVNVQANTISAPLPLVLDFDVLTEYQDENLALAVQIDRISKHTLVSEKSTVVIFIDADQAYTQSQLGEVTEQFLTNTGYPFISTDRVYAGARWGNLDGWQANEAAMSHDGYGGFNSDAGGTFGLESGWGSPTIPNGKVYQVTTLPEGNYVLQVAEWEWDGIKDDPAYFVVNIGDNLPDVDNLEAEALNYVPLSKGAIEFTLHEETEVSLGVVVNFVQDVGQGFKIKKLTLTRSL</sequence>
<dbReference type="PROSITE" id="PS51257">
    <property type="entry name" value="PROKAR_LIPOPROTEIN"/>
    <property type="match status" value="1"/>
</dbReference>
<organism evidence="4 5">
    <name type="scientific">Fulvivirga sediminis</name>
    <dbReference type="NCBI Taxonomy" id="2803949"/>
    <lineage>
        <taxon>Bacteria</taxon>
        <taxon>Pseudomonadati</taxon>
        <taxon>Bacteroidota</taxon>
        <taxon>Cytophagia</taxon>
        <taxon>Cytophagales</taxon>
        <taxon>Fulvivirgaceae</taxon>
        <taxon>Fulvivirga</taxon>
    </lineage>
</organism>
<accession>A0A937JZL8</accession>
<evidence type="ECO:0000259" key="2">
    <source>
        <dbReference type="Pfam" id="PF08522"/>
    </source>
</evidence>
<dbReference type="AlphaFoldDB" id="A0A937JZL8"/>
<dbReference type="RefSeq" id="WP_202243002.1">
    <property type="nucleotide sequence ID" value="NZ_JAESIY010000002.1"/>
</dbReference>
<evidence type="ECO:0000313" key="4">
    <source>
        <dbReference type="EMBL" id="MBL3655346.1"/>
    </source>
</evidence>
<comment type="caution">
    <text evidence="4">The sequence shown here is derived from an EMBL/GenBank/DDBJ whole genome shotgun (WGS) entry which is preliminary data.</text>
</comment>
<proteinExistence type="predicted"/>